<evidence type="ECO:0000256" key="6">
    <source>
        <dbReference type="PIRSR" id="PIRSR625705-1"/>
    </source>
</evidence>
<comment type="caution">
    <text evidence="10">The sequence shown here is derived from an EMBL/GenBank/DDBJ whole genome shotgun (WGS) entry which is preliminary data.</text>
</comment>
<evidence type="ECO:0000256" key="1">
    <source>
        <dbReference type="ARBA" id="ARBA00001231"/>
    </source>
</evidence>
<evidence type="ECO:0000256" key="3">
    <source>
        <dbReference type="ARBA" id="ARBA00012663"/>
    </source>
</evidence>
<dbReference type="SUPFAM" id="SSF51445">
    <property type="entry name" value="(Trans)glycosidases"/>
    <property type="match status" value="1"/>
</dbReference>
<dbReference type="SUPFAM" id="SSF55545">
    <property type="entry name" value="beta-N-acetylhexosaminidase-like domain"/>
    <property type="match status" value="1"/>
</dbReference>
<dbReference type="PANTHER" id="PTHR22600">
    <property type="entry name" value="BETA-HEXOSAMINIDASE"/>
    <property type="match status" value="1"/>
</dbReference>
<dbReference type="InterPro" id="IPR017853">
    <property type="entry name" value="GH"/>
</dbReference>
<evidence type="ECO:0000259" key="9">
    <source>
        <dbReference type="Pfam" id="PF02838"/>
    </source>
</evidence>
<dbReference type="Gene3D" id="3.20.20.80">
    <property type="entry name" value="Glycosidases"/>
    <property type="match status" value="1"/>
</dbReference>
<evidence type="ECO:0000256" key="4">
    <source>
        <dbReference type="ARBA" id="ARBA00022801"/>
    </source>
</evidence>
<organism evidence="10 11">
    <name type="scientific">Pedobacter cryoconitis</name>
    <dbReference type="NCBI Taxonomy" id="188932"/>
    <lineage>
        <taxon>Bacteria</taxon>
        <taxon>Pseudomonadati</taxon>
        <taxon>Bacteroidota</taxon>
        <taxon>Sphingobacteriia</taxon>
        <taxon>Sphingobacteriales</taxon>
        <taxon>Sphingobacteriaceae</taxon>
        <taxon>Pedobacter</taxon>
    </lineage>
</organism>
<dbReference type="InterPro" id="IPR029018">
    <property type="entry name" value="Hex-like_dom2"/>
</dbReference>
<feature type="active site" description="Proton donor" evidence="6">
    <location>
        <position position="338"/>
    </location>
</feature>
<dbReference type="EMBL" id="JACHCC010000003">
    <property type="protein sequence ID" value="MBB6499201.1"/>
    <property type="molecule type" value="Genomic_DNA"/>
</dbReference>
<dbReference type="CDD" id="cd06563">
    <property type="entry name" value="GH20_chitobiase-like"/>
    <property type="match status" value="1"/>
</dbReference>
<evidence type="ECO:0000256" key="2">
    <source>
        <dbReference type="ARBA" id="ARBA00006285"/>
    </source>
</evidence>
<dbReference type="GO" id="GO:0030203">
    <property type="term" value="P:glycosaminoglycan metabolic process"/>
    <property type="evidence" value="ECO:0007669"/>
    <property type="project" value="TreeGrafter"/>
</dbReference>
<dbReference type="GO" id="GO:0005975">
    <property type="term" value="P:carbohydrate metabolic process"/>
    <property type="evidence" value="ECO:0007669"/>
    <property type="project" value="InterPro"/>
</dbReference>
<proteinExistence type="inferred from homology"/>
<dbReference type="GO" id="GO:0016020">
    <property type="term" value="C:membrane"/>
    <property type="evidence" value="ECO:0007669"/>
    <property type="project" value="TreeGrafter"/>
</dbReference>
<dbReference type="GO" id="GO:0004563">
    <property type="term" value="F:beta-N-acetylhexosaminidase activity"/>
    <property type="evidence" value="ECO:0007669"/>
    <property type="project" value="UniProtKB-EC"/>
</dbReference>
<reference evidence="10 11" key="1">
    <citation type="submission" date="2020-08" db="EMBL/GenBank/DDBJ databases">
        <title>Genomic Encyclopedia of Type Strains, Phase IV (KMG-V): Genome sequencing to study the core and pangenomes of soil and plant-associated prokaryotes.</title>
        <authorList>
            <person name="Whitman W."/>
        </authorList>
    </citation>
    <scope>NUCLEOTIDE SEQUENCE [LARGE SCALE GENOMIC DNA]</scope>
    <source>
        <strain evidence="10 11">M2T3</strain>
    </source>
</reference>
<keyword evidence="5 10" id="KW-0326">Glycosidase</keyword>
<dbReference type="RefSeq" id="WP_184623940.1">
    <property type="nucleotide sequence ID" value="NZ_JACHCC010000003.1"/>
</dbReference>
<dbReference type="PANTHER" id="PTHR22600:SF57">
    <property type="entry name" value="BETA-N-ACETYLHEXOSAMINIDASE"/>
    <property type="match status" value="1"/>
</dbReference>
<dbReference type="PRINTS" id="PR00738">
    <property type="entry name" value="GLHYDRLASE20"/>
</dbReference>
<evidence type="ECO:0000259" key="8">
    <source>
        <dbReference type="Pfam" id="PF00728"/>
    </source>
</evidence>
<keyword evidence="4 10" id="KW-0378">Hydrolase</keyword>
<comment type="catalytic activity">
    <reaction evidence="1">
        <text>Hydrolysis of terminal non-reducing N-acetyl-D-hexosamine residues in N-acetyl-beta-D-hexosaminides.</text>
        <dbReference type="EC" id="3.2.1.52"/>
    </reaction>
</comment>
<feature type="signal peptide" evidence="7">
    <location>
        <begin position="1"/>
        <end position="19"/>
    </location>
</feature>
<evidence type="ECO:0000313" key="11">
    <source>
        <dbReference type="Proteomes" id="UP000521017"/>
    </source>
</evidence>
<dbReference type="Gene3D" id="3.30.379.10">
    <property type="entry name" value="Chitobiase/beta-hexosaminidase domain 2-like"/>
    <property type="match status" value="1"/>
</dbReference>
<dbReference type="InterPro" id="IPR025705">
    <property type="entry name" value="Beta_hexosaminidase_sua/sub"/>
</dbReference>
<feature type="chain" id="PRO_5031395867" description="beta-N-acetylhexosaminidase" evidence="7">
    <location>
        <begin position="20"/>
        <end position="672"/>
    </location>
</feature>
<dbReference type="InterPro" id="IPR015882">
    <property type="entry name" value="HEX_bac_N"/>
</dbReference>
<dbReference type="AlphaFoldDB" id="A0A7X0MHT5"/>
<evidence type="ECO:0000256" key="7">
    <source>
        <dbReference type="SAM" id="SignalP"/>
    </source>
</evidence>
<dbReference type="InterPro" id="IPR015883">
    <property type="entry name" value="Glyco_hydro_20_cat"/>
</dbReference>
<comment type="similarity">
    <text evidence="2">Belongs to the glycosyl hydrolase 20 family.</text>
</comment>
<evidence type="ECO:0000256" key="5">
    <source>
        <dbReference type="ARBA" id="ARBA00023295"/>
    </source>
</evidence>
<protein>
    <recommendedName>
        <fullName evidence="3">beta-N-acetylhexosaminidase</fullName>
        <ecNumber evidence="3">3.2.1.52</ecNumber>
    </recommendedName>
</protein>
<feature type="domain" description="Glycoside hydrolase family 20 catalytic" evidence="8">
    <location>
        <begin position="160"/>
        <end position="510"/>
    </location>
</feature>
<evidence type="ECO:0000313" key="10">
    <source>
        <dbReference type="EMBL" id="MBB6499201.1"/>
    </source>
</evidence>
<keyword evidence="7" id="KW-0732">Signal</keyword>
<gene>
    <name evidence="10" type="ORF">HDF25_001342</name>
</gene>
<dbReference type="Proteomes" id="UP000521017">
    <property type="component" value="Unassembled WGS sequence"/>
</dbReference>
<dbReference type="Pfam" id="PF02838">
    <property type="entry name" value="Glyco_hydro_20b"/>
    <property type="match status" value="1"/>
</dbReference>
<name>A0A7X0MHT5_9SPHI</name>
<feature type="domain" description="Beta-hexosaminidase bacterial type N-terminal" evidence="9">
    <location>
        <begin position="25"/>
        <end position="156"/>
    </location>
</feature>
<dbReference type="EC" id="3.2.1.52" evidence="3"/>
<sequence>MKSNLLFLLFNVLFIAAFAQNKPVNIIPKPSRIEQLPGSFRFGKQTILYAPSSGNQEIKAVVSFFTQLMIPVTKITQGKEASSKTGIIFKINPSLTDTGEEGYHLTITKSQIIIEAQDAKGIFYGIETLRQLLPAGIEKSNPDQKVWTIPCLAVTDKPRFKWRGFMLDVSRTFYSAGVVKKYLDIMALYKLNVFHLHLTDDQGWRIEIKKYPRLTEKKSTVFEDRFQQPAVRSGFYTQAQLRDLVKYAKERNITIVPEIDIPGHSWPAIIAYPELGSNKKLDPPYVFPFLASWGVWGNQFTPNLFDPSNEQLYTFLDDVFSEIVDIFPSKYIHFGGDEVRHVIWEKEPRIQEFMKTKGLKNGKELQSYFVARVINIIKSKGRQPMGWNDILEGDPNQLAGTAMMSWLGQEAIIEAAKGKFEVVGTPSDYVYFDITQADRNDGTLSDLAYSNINSLDVVYNYNPSEGLTAAQEKYVLGEQANMWPALAQDVKDVNVQLFPRLIALAEGSWVALKDKNIVDFKTRLKAHYPRLNNLKVDYYKPGGYITGKWSPQDLTTAYVSHEWDVTRKVYTNGRVYAGFYYTKGKNYMDIAQVDLLENGKVISSDVHAGLADTFRGTNKTKTFQYNLKVDHYNPKYKYTIRALIKGNQGTDSYGNFTFNLSPYKPFGVVEPG</sequence>
<dbReference type="Pfam" id="PF00728">
    <property type="entry name" value="Glyco_hydro_20"/>
    <property type="match status" value="1"/>
</dbReference>
<accession>A0A7X0MHT5</accession>